<comment type="caution">
    <text evidence="1">The sequence shown here is derived from an EMBL/GenBank/DDBJ whole genome shotgun (WGS) entry which is preliminary data.</text>
</comment>
<keyword evidence="2" id="KW-1185">Reference proteome</keyword>
<proteinExistence type="predicted"/>
<dbReference type="EMBL" id="CM023474">
    <property type="protein sequence ID" value="KAH7949292.1"/>
    <property type="molecule type" value="Genomic_DNA"/>
</dbReference>
<sequence length="195" mass="21799">MEESVEGEDVTQESYEDGRRWRPVIRRKAKKSTPERQHVPPPSTGEGMKHIEQRIHQIIKASKMPYLPKEDSRSTVKADNLPEEAQEQDTICINYQQNITVTITPIEEHTDKYKKIVCISTNTQECEAGAYESAPDNASKGVIRGMGREASAQDIQIQVEVQSQGTPESWRRHGNTNGELGKRGHGEERGGGGCS</sequence>
<gene>
    <name evidence="1" type="ORF">HPB49_007301</name>
</gene>
<name>A0ACB8CQL0_DERSI</name>
<accession>A0ACB8CQL0</accession>
<dbReference type="Proteomes" id="UP000821865">
    <property type="component" value="Chromosome 5"/>
</dbReference>
<reference evidence="1" key="1">
    <citation type="submission" date="2020-05" db="EMBL/GenBank/DDBJ databases">
        <title>Large-scale comparative analyses of tick genomes elucidate their genetic diversity and vector capacities.</title>
        <authorList>
            <person name="Jia N."/>
            <person name="Wang J."/>
            <person name="Shi W."/>
            <person name="Du L."/>
            <person name="Sun Y."/>
            <person name="Zhan W."/>
            <person name="Jiang J."/>
            <person name="Wang Q."/>
            <person name="Zhang B."/>
            <person name="Ji P."/>
            <person name="Sakyi L.B."/>
            <person name="Cui X."/>
            <person name="Yuan T."/>
            <person name="Jiang B."/>
            <person name="Yang W."/>
            <person name="Lam T.T.-Y."/>
            <person name="Chang Q."/>
            <person name="Ding S."/>
            <person name="Wang X."/>
            <person name="Zhu J."/>
            <person name="Ruan X."/>
            <person name="Zhao L."/>
            <person name="Wei J."/>
            <person name="Que T."/>
            <person name="Du C."/>
            <person name="Cheng J."/>
            <person name="Dai P."/>
            <person name="Han X."/>
            <person name="Huang E."/>
            <person name="Gao Y."/>
            <person name="Liu J."/>
            <person name="Shao H."/>
            <person name="Ye R."/>
            <person name="Li L."/>
            <person name="Wei W."/>
            <person name="Wang X."/>
            <person name="Wang C."/>
            <person name="Yang T."/>
            <person name="Huo Q."/>
            <person name="Li W."/>
            <person name="Guo W."/>
            <person name="Chen H."/>
            <person name="Zhou L."/>
            <person name="Ni X."/>
            <person name="Tian J."/>
            <person name="Zhou Y."/>
            <person name="Sheng Y."/>
            <person name="Liu T."/>
            <person name="Pan Y."/>
            <person name="Xia L."/>
            <person name="Li J."/>
            <person name="Zhao F."/>
            <person name="Cao W."/>
        </authorList>
    </citation>
    <scope>NUCLEOTIDE SEQUENCE</scope>
    <source>
        <strain evidence="1">Dsil-2018</strain>
    </source>
</reference>
<evidence type="ECO:0000313" key="2">
    <source>
        <dbReference type="Proteomes" id="UP000821865"/>
    </source>
</evidence>
<organism evidence="1 2">
    <name type="scientific">Dermacentor silvarum</name>
    <name type="common">Tick</name>
    <dbReference type="NCBI Taxonomy" id="543639"/>
    <lineage>
        <taxon>Eukaryota</taxon>
        <taxon>Metazoa</taxon>
        <taxon>Ecdysozoa</taxon>
        <taxon>Arthropoda</taxon>
        <taxon>Chelicerata</taxon>
        <taxon>Arachnida</taxon>
        <taxon>Acari</taxon>
        <taxon>Parasitiformes</taxon>
        <taxon>Ixodida</taxon>
        <taxon>Ixodoidea</taxon>
        <taxon>Ixodidae</taxon>
        <taxon>Rhipicephalinae</taxon>
        <taxon>Dermacentor</taxon>
    </lineage>
</organism>
<evidence type="ECO:0000313" key="1">
    <source>
        <dbReference type="EMBL" id="KAH7949292.1"/>
    </source>
</evidence>
<protein>
    <submittedName>
        <fullName evidence="1">Uncharacterized protein</fullName>
    </submittedName>
</protein>